<protein>
    <recommendedName>
        <fullName evidence="1">LicD/FKTN/FKRP nucleotidyltransferase domain-containing protein</fullName>
    </recommendedName>
</protein>
<dbReference type="PANTHER" id="PTHR43404:SF1">
    <property type="entry name" value="MNN4P"/>
    <property type="match status" value="1"/>
</dbReference>
<evidence type="ECO:0000313" key="5">
    <source>
        <dbReference type="EMBL" id="CAF4065312.1"/>
    </source>
</evidence>
<dbReference type="EMBL" id="CAJNOQ010005613">
    <property type="protein sequence ID" value="CAF1105043.1"/>
    <property type="molecule type" value="Genomic_DNA"/>
</dbReference>
<dbReference type="InterPro" id="IPR052942">
    <property type="entry name" value="LPS_cholinephosphotransferase"/>
</dbReference>
<evidence type="ECO:0000313" key="6">
    <source>
        <dbReference type="Proteomes" id="UP000663829"/>
    </source>
</evidence>
<dbReference type="PANTHER" id="PTHR43404">
    <property type="entry name" value="LIPOPOLYSACCHARIDE CHOLINEPHOSPHOTRANSFERASE LICD"/>
    <property type="match status" value="1"/>
</dbReference>
<comment type="caution">
    <text evidence="2">The sequence shown here is derived from an EMBL/GenBank/DDBJ whole genome shotgun (WGS) entry which is preliminary data.</text>
</comment>
<feature type="domain" description="LicD/FKTN/FKRP nucleotidyltransferase" evidence="1">
    <location>
        <begin position="90"/>
        <end position="143"/>
    </location>
</feature>
<dbReference type="Pfam" id="PF04991">
    <property type="entry name" value="LicD"/>
    <property type="match status" value="1"/>
</dbReference>
<dbReference type="EMBL" id="CAJNOK010017139">
    <property type="protein sequence ID" value="CAF1258383.1"/>
    <property type="molecule type" value="Genomic_DNA"/>
</dbReference>
<dbReference type="Proteomes" id="UP000681722">
    <property type="component" value="Unassembled WGS sequence"/>
</dbReference>
<reference evidence="2" key="1">
    <citation type="submission" date="2021-02" db="EMBL/GenBank/DDBJ databases">
        <authorList>
            <person name="Nowell W R."/>
        </authorList>
    </citation>
    <scope>NUCLEOTIDE SEQUENCE</scope>
</reference>
<evidence type="ECO:0000259" key="1">
    <source>
        <dbReference type="Pfam" id="PF04991"/>
    </source>
</evidence>
<dbReference type="OrthoDB" id="444255at2759"/>
<evidence type="ECO:0000313" key="2">
    <source>
        <dbReference type="EMBL" id="CAF1105043.1"/>
    </source>
</evidence>
<dbReference type="InterPro" id="IPR007074">
    <property type="entry name" value="LicD/FKTN/FKRP_NTP_transf"/>
</dbReference>
<evidence type="ECO:0000313" key="3">
    <source>
        <dbReference type="EMBL" id="CAF1258383.1"/>
    </source>
</evidence>
<dbReference type="AlphaFoldDB" id="A0A814PHH2"/>
<dbReference type="EMBL" id="CAJOBA010038695">
    <property type="protein sequence ID" value="CAF4065312.1"/>
    <property type="molecule type" value="Genomic_DNA"/>
</dbReference>
<dbReference type="Proteomes" id="UP000682733">
    <property type="component" value="Unassembled WGS sequence"/>
</dbReference>
<proteinExistence type="predicted"/>
<dbReference type="Proteomes" id="UP000663829">
    <property type="component" value="Unassembled WGS sequence"/>
</dbReference>
<name>A0A814PHH2_9BILA</name>
<keyword evidence="6" id="KW-1185">Reference proteome</keyword>
<evidence type="ECO:0000313" key="4">
    <source>
        <dbReference type="EMBL" id="CAF3869693.1"/>
    </source>
</evidence>
<accession>A0A814PHH2</accession>
<dbReference type="Proteomes" id="UP000677228">
    <property type="component" value="Unassembled WGS sequence"/>
</dbReference>
<gene>
    <name evidence="2" type="ORF">GPM918_LOCUS18942</name>
    <name evidence="3" type="ORF">OVA965_LOCUS26611</name>
    <name evidence="4" type="ORF">SRO942_LOCUS18939</name>
    <name evidence="5" type="ORF">TMI583_LOCUS27354</name>
</gene>
<dbReference type="EMBL" id="CAJOBC010005613">
    <property type="protein sequence ID" value="CAF3869693.1"/>
    <property type="molecule type" value="Genomic_DNA"/>
</dbReference>
<dbReference type="GO" id="GO:0009100">
    <property type="term" value="P:glycoprotein metabolic process"/>
    <property type="evidence" value="ECO:0007669"/>
    <property type="project" value="UniProtKB-ARBA"/>
</dbReference>
<sequence>METYALRSFEEKCLDYRLVLFEVGCHSVVWECFGVVLHKYFPHFSPSTVQTFNENFSVEQALTSIPTCAAHDRANQHALLTVLKTWALFARKNNLQYWICYVTLIGYVQRGGLLPHDRDVDVSIMGQDTSQLVALASLINSNLISLDSNIYKLTVHPQWYIVGWFTRSYFRLQGSNFVAPNARFIHRKTDAYVEIWPVYNYHPGQSENSTNTSSILSEYDGNYEWKSYARNWTFPLNPCKFSGIQVWCPAQPRELVAAFYGRSAVYKSDTSCVNGTWRSN</sequence>
<organism evidence="2 6">
    <name type="scientific">Didymodactylos carnosus</name>
    <dbReference type="NCBI Taxonomy" id="1234261"/>
    <lineage>
        <taxon>Eukaryota</taxon>
        <taxon>Metazoa</taxon>
        <taxon>Spiralia</taxon>
        <taxon>Gnathifera</taxon>
        <taxon>Rotifera</taxon>
        <taxon>Eurotatoria</taxon>
        <taxon>Bdelloidea</taxon>
        <taxon>Philodinida</taxon>
        <taxon>Philodinidae</taxon>
        <taxon>Didymodactylos</taxon>
    </lineage>
</organism>